<name>A0ABC8TSB1_9AQUA</name>
<reference evidence="1 2" key="1">
    <citation type="submission" date="2024-02" db="EMBL/GenBank/DDBJ databases">
        <authorList>
            <person name="Vignale AGUSTIN F."/>
            <person name="Sosa J E."/>
            <person name="Modenutti C."/>
        </authorList>
    </citation>
    <scope>NUCLEOTIDE SEQUENCE [LARGE SCALE GENOMIC DNA]</scope>
</reference>
<keyword evidence="2" id="KW-1185">Reference proteome</keyword>
<dbReference type="Proteomes" id="UP001642360">
    <property type="component" value="Unassembled WGS sequence"/>
</dbReference>
<organism evidence="1 2">
    <name type="scientific">Ilex paraguariensis</name>
    <name type="common">yerba mate</name>
    <dbReference type="NCBI Taxonomy" id="185542"/>
    <lineage>
        <taxon>Eukaryota</taxon>
        <taxon>Viridiplantae</taxon>
        <taxon>Streptophyta</taxon>
        <taxon>Embryophyta</taxon>
        <taxon>Tracheophyta</taxon>
        <taxon>Spermatophyta</taxon>
        <taxon>Magnoliopsida</taxon>
        <taxon>eudicotyledons</taxon>
        <taxon>Gunneridae</taxon>
        <taxon>Pentapetalae</taxon>
        <taxon>asterids</taxon>
        <taxon>campanulids</taxon>
        <taxon>Aquifoliales</taxon>
        <taxon>Aquifoliaceae</taxon>
        <taxon>Ilex</taxon>
    </lineage>
</organism>
<proteinExistence type="predicted"/>
<gene>
    <name evidence="1" type="ORF">ILEXP_LOCUS39995</name>
</gene>
<evidence type="ECO:0000313" key="2">
    <source>
        <dbReference type="Proteomes" id="UP001642360"/>
    </source>
</evidence>
<comment type="caution">
    <text evidence="1">The sequence shown here is derived from an EMBL/GenBank/DDBJ whole genome shotgun (WGS) entry which is preliminary data.</text>
</comment>
<dbReference type="EMBL" id="CAUOFW020005503">
    <property type="protein sequence ID" value="CAK9170500.1"/>
    <property type="molecule type" value="Genomic_DNA"/>
</dbReference>
<evidence type="ECO:0000313" key="1">
    <source>
        <dbReference type="EMBL" id="CAK9170500.1"/>
    </source>
</evidence>
<dbReference type="AlphaFoldDB" id="A0ABC8TSB1"/>
<sequence length="212" mass="23894">MVIVPPVVDSDQSPLIVDTEPATVKPRRGYKFEAFWTEEESFERDSEKLASKYCGFKTVQNASAKDFSHNEIGKEGLGIYDMVLQHTRRVVDEAMNRKLLRVPNLEEVKKDVLEMGANKAPEPDGLSGLSIKGFIFSANTLREFQQELVAILRIPVIQSIGKYLGLAMEWGRKDVVRRKGTRDGKYSVRSGYNLLKARKVDHGVLMLPLALL</sequence>
<accession>A0ABC8TSB1</accession>
<protein>
    <submittedName>
        <fullName evidence="1">Uncharacterized protein</fullName>
    </submittedName>
</protein>